<evidence type="ECO:0000256" key="3">
    <source>
        <dbReference type="ARBA" id="ARBA00023157"/>
    </source>
</evidence>
<dbReference type="InterPro" id="IPR036383">
    <property type="entry name" value="TSP1_rpt_sf"/>
</dbReference>
<dbReference type="InterPro" id="IPR000884">
    <property type="entry name" value="TSP1_rpt"/>
</dbReference>
<evidence type="ECO:0000313" key="8">
    <source>
        <dbReference type="Proteomes" id="UP001178507"/>
    </source>
</evidence>
<feature type="region of interest" description="Disordered" evidence="5">
    <location>
        <begin position="129"/>
        <end position="149"/>
    </location>
</feature>
<reference evidence="7" key="1">
    <citation type="submission" date="2023-08" db="EMBL/GenBank/DDBJ databases">
        <authorList>
            <person name="Chen Y."/>
            <person name="Shah S."/>
            <person name="Dougan E. K."/>
            <person name="Thang M."/>
            <person name="Chan C."/>
        </authorList>
    </citation>
    <scope>NUCLEOTIDE SEQUENCE</scope>
</reference>
<accession>A0AA36J1F5</accession>
<dbReference type="EMBL" id="CAUJNA010003243">
    <property type="protein sequence ID" value="CAJ1396778.1"/>
    <property type="molecule type" value="Genomic_DNA"/>
</dbReference>
<keyword evidence="8" id="KW-1185">Reference proteome</keyword>
<dbReference type="Pfam" id="PF00090">
    <property type="entry name" value="TSP_1"/>
    <property type="match status" value="6"/>
</dbReference>
<dbReference type="Gene3D" id="2.20.100.10">
    <property type="entry name" value="Thrombospondin type-1 (TSP1) repeat"/>
    <property type="match status" value="7"/>
</dbReference>
<evidence type="ECO:0000256" key="5">
    <source>
        <dbReference type="SAM" id="MobiDB-lite"/>
    </source>
</evidence>
<evidence type="ECO:0000256" key="2">
    <source>
        <dbReference type="ARBA" id="ARBA00022737"/>
    </source>
</evidence>
<keyword evidence="4" id="KW-0325">Glycoprotein</keyword>
<name>A0AA36J1F5_9DINO</name>
<keyword evidence="2" id="KW-0677">Repeat</keyword>
<keyword evidence="3" id="KW-1015">Disulfide bond</keyword>
<dbReference type="InterPro" id="IPR044004">
    <property type="entry name" value="TSP1_spondin_dom"/>
</dbReference>
<comment type="caution">
    <text evidence="7">The sequence shown here is derived from an EMBL/GenBank/DDBJ whole genome shotgun (WGS) entry which is preliminary data.</text>
</comment>
<sequence length="1122" mass="121772">CLRLLSWCCALRMVRRQVSLVSEHSTRFERCRANPQPDSRVTAGSPTHECRSTLGVIDGLFTTDICTIQPSAGSIPWDASHSCGALCHLRYPDPYMLHAGRATASMPQALRCPILLLFLGATAETLPSKRHGAGHHESEVDSSGAVTPGRRMMRAESHESLAHVSRHYEDPEDELYKALASQLGDMKEKPGNASAVPVDCQWYDWSPWSFCSKTCGTGTYHRKRTVAVQDTSGGKTCTGDDQEFGDCNEIPCPVECEWGDWTQWSDCSASCDGGVRQREKPVLVESKQDEHSCKLEDGVQTGECSTQRCSHDCAWGDWSSWSSCSASCAGGTKNRTREVRLPAVEDGKQCDGDKMEEMSCNLKACPVDCVIADWSRWEPCSATCGNGTKTRRRVAEIQATAGGSECSGPFTEETECSEGGCPVHCVWDDWSGWSSCSVSCGGTATFSSSLRRRLVTEANGGVPCLGDEAQRRPCGEENCPVDCKWSDWSEWNQCTKTCGGGLTERLRNSTGPTYGGQECDGASRDVMSCSPTPCPVDCKLSDWSPWTECSLHCGNGTALRFRAEANSAEHGGKACKTDRLHEVAACLGSDCKPTGVLIKSGQVTQVTGVMQVVTEDPVGFASNPMYALVAREAIRQFATEDVERVHVSVQPAQRYKPGPPRTANVWFSMLVPKDKNVTTVRGNLTDTDTLTAGRVLRQMLRKSGMYIFTNVTKFLVSMPRPKPVVKKVMPEPKNMTRVVCFMKLLVPQPLLFAETDPALAAVQRSIAETADVADDGVHVSLMPDMMLKTQKVDSQQKSGPKAPLDSWFTLMAPAKHTIPEADEEALSVAKRLNSVGQGGISARLKANLIAADLQAWDSSEVKTLICKAEVSGWDQEPVAFDQRVTGVVQLALTNPRQFSQDARAEQGTRQAIAEIADVPQDRVQVSLMPGKATMDDEAMLLQFENQDVEVSNTDEDEVSAWYLIIVPATPVDGAWNLAHKLNSLDLSLAELKLQDLLMDQGVSEGVKILSFTAQSGSAVSQLKHQDELEGDAELPPAKSEPSGEASSTTLSAEEDIEPPTVSSPGGGDEEGDDKVPSSQEIQMRIRMKGPGSSLLQKSSAPVKLSKLMLTAALAWTYVSGFS</sequence>
<dbReference type="PROSITE" id="PS50092">
    <property type="entry name" value="TSP1"/>
    <property type="match status" value="7"/>
</dbReference>
<dbReference type="PANTHER" id="PTHR22906:SF49">
    <property type="entry name" value="COADHESIN-LIKE"/>
    <property type="match status" value="1"/>
</dbReference>
<gene>
    <name evidence="7" type="ORF">EVOR1521_LOCUS20930</name>
</gene>
<evidence type="ECO:0000256" key="4">
    <source>
        <dbReference type="ARBA" id="ARBA00023180"/>
    </source>
</evidence>
<keyword evidence="1" id="KW-0732">Signal</keyword>
<dbReference type="Proteomes" id="UP001178507">
    <property type="component" value="Unassembled WGS sequence"/>
</dbReference>
<feature type="non-terminal residue" evidence="7">
    <location>
        <position position="1"/>
    </location>
</feature>
<protein>
    <recommendedName>
        <fullName evidence="6">Spondin-like TSP1 domain-containing protein</fullName>
    </recommendedName>
</protein>
<organism evidence="7 8">
    <name type="scientific">Effrenium voratum</name>
    <dbReference type="NCBI Taxonomy" id="2562239"/>
    <lineage>
        <taxon>Eukaryota</taxon>
        <taxon>Sar</taxon>
        <taxon>Alveolata</taxon>
        <taxon>Dinophyceae</taxon>
        <taxon>Suessiales</taxon>
        <taxon>Symbiodiniaceae</taxon>
        <taxon>Effrenium</taxon>
    </lineage>
</organism>
<dbReference type="PANTHER" id="PTHR22906">
    <property type="entry name" value="PROPERDIN"/>
    <property type="match status" value="1"/>
</dbReference>
<proteinExistence type="predicted"/>
<dbReference type="AlphaFoldDB" id="A0AA36J1F5"/>
<dbReference type="SUPFAM" id="SSF82895">
    <property type="entry name" value="TSP-1 type 1 repeat"/>
    <property type="match status" value="7"/>
</dbReference>
<dbReference type="Pfam" id="PF19028">
    <property type="entry name" value="TSP1_spondin"/>
    <property type="match status" value="1"/>
</dbReference>
<dbReference type="InterPro" id="IPR052065">
    <property type="entry name" value="Compl_asym_regulator"/>
</dbReference>
<evidence type="ECO:0000259" key="6">
    <source>
        <dbReference type="Pfam" id="PF19028"/>
    </source>
</evidence>
<evidence type="ECO:0000313" key="7">
    <source>
        <dbReference type="EMBL" id="CAJ1396778.1"/>
    </source>
</evidence>
<dbReference type="SMART" id="SM00209">
    <property type="entry name" value="TSP1"/>
    <property type="match status" value="7"/>
</dbReference>
<feature type="domain" description="Spondin-like TSP1" evidence="6">
    <location>
        <begin position="313"/>
        <end position="365"/>
    </location>
</feature>
<evidence type="ECO:0000256" key="1">
    <source>
        <dbReference type="ARBA" id="ARBA00022729"/>
    </source>
</evidence>
<feature type="region of interest" description="Disordered" evidence="5">
    <location>
        <begin position="1020"/>
        <end position="1097"/>
    </location>
</feature>